<dbReference type="Pfam" id="PF21419">
    <property type="entry name" value="RoxA-like_Cyt-c"/>
    <property type="match status" value="1"/>
</dbReference>
<evidence type="ECO:0000313" key="6">
    <source>
        <dbReference type="EMBL" id="MBP1849376.1"/>
    </source>
</evidence>
<protein>
    <recommendedName>
        <fullName evidence="5">Cytochrome c domain-containing protein</fullName>
    </recommendedName>
</protein>
<dbReference type="PROSITE" id="PS51007">
    <property type="entry name" value="CYTC"/>
    <property type="match status" value="1"/>
</dbReference>
<dbReference type="InterPro" id="IPR009056">
    <property type="entry name" value="Cyt_c-like_dom"/>
</dbReference>
<evidence type="ECO:0000256" key="1">
    <source>
        <dbReference type="ARBA" id="ARBA00022617"/>
    </source>
</evidence>
<dbReference type="SUPFAM" id="SSF46626">
    <property type="entry name" value="Cytochrome c"/>
    <property type="match status" value="1"/>
</dbReference>
<dbReference type="EMBL" id="JAGGJU010000002">
    <property type="protein sequence ID" value="MBP1849376.1"/>
    <property type="molecule type" value="Genomic_DNA"/>
</dbReference>
<comment type="caution">
    <text evidence="6">The sequence shown here is derived from an EMBL/GenBank/DDBJ whole genome shotgun (WGS) entry which is preliminary data.</text>
</comment>
<keyword evidence="3 4" id="KW-0408">Iron</keyword>
<sequence>MNPLSRLFWKTLAVVLALVVVGALSAYLLLFRPVAEAKTNDLAEIFNHGSIGNEEAQGLPYWIWRVLPQVFPDLVPGNGDGYGNFGVYWRAGDAVPMGFSLTRLGIIDRVSPNCGFCHQGSYRLSPDQPRVFVSAGAGTRVDPQAYIRFLMTAGADPRFTSGRIMAEIATLTDMPLIERLLYRFALVPATRQALRAQGERFAWMASRPDWGPGRIDPFNPVKFQNLKLPDDGTIGNSDMMPLWNLKTLAASNTRTYSLHWDGLQTDVHETVVSGAIGDGMSFKTYPRTNDNLARMEDFARVEAPPPSPFSPGAPIDSPFHVDAYAFAEGQKIYRDNCAVCHAPDGARFRTPVPIVELGTDRHRIDMWSPAARSRYAAYEDDYAWNFTHFEKAEGYVAVGLEGLWLRAPYLHNGSVPSLRDLLKTPDARPKTFFRGSDLVDAENGGFVATNMPASPASPPVAASLYDTTLPGNANTGHLWGTDLSPQAKESLLAYLKTL</sequence>
<evidence type="ECO:0000313" key="7">
    <source>
        <dbReference type="Proteomes" id="UP000759443"/>
    </source>
</evidence>
<evidence type="ECO:0000256" key="4">
    <source>
        <dbReference type="PROSITE-ProRule" id="PRU00433"/>
    </source>
</evidence>
<keyword evidence="1 4" id="KW-0349">Heme</keyword>
<dbReference type="Proteomes" id="UP000759443">
    <property type="component" value="Unassembled WGS sequence"/>
</dbReference>
<evidence type="ECO:0000256" key="3">
    <source>
        <dbReference type="ARBA" id="ARBA00023004"/>
    </source>
</evidence>
<reference evidence="6 7" key="1">
    <citation type="submission" date="2021-03" db="EMBL/GenBank/DDBJ databases">
        <title>Genomic Encyclopedia of Type Strains, Phase IV (KMG-IV): sequencing the most valuable type-strain genomes for metagenomic binning, comparative biology and taxonomic classification.</title>
        <authorList>
            <person name="Goeker M."/>
        </authorList>
    </citation>
    <scope>NUCLEOTIDE SEQUENCE [LARGE SCALE GENOMIC DNA]</scope>
    <source>
        <strain evidence="6 7">DSM 21600</strain>
    </source>
</reference>
<dbReference type="Gene3D" id="1.10.760.10">
    <property type="entry name" value="Cytochrome c-like domain"/>
    <property type="match status" value="1"/>
</dbReference>
<evidence type="ECO:0000259" key="5">
    <source>
        <dbReference type="PROSITE" id="PS51007"/>
    </source>
</evidence>
<dbReference type="PANTHER" id="PTHR30600">
    <property type="entry name" value="CYTOCHROME C PEROXIDASE-RELATED"/>
    <property type="match status" value="1"/>
</dbReference>
<gene>
    <name evidence="6" type="ORF">J2Z17_000797</name>
</gene>
<keyword evidence="2 4" id="KW-0479">Metal-binding</keyword>
<evidence type="ECO:0000256" key="2">
    <source>
        <dbReference type="ARBA" id="ARBA00022723"/>
    </source>
</evidence>
<feature type="domain" description="Cytochrome c" evidence="5">
    <location>
        <begin position="324"/>
        <end position="498"/>
    </location>
</feature>
<dbReference type="PANTHER" id="PTHR30600:SF9">
    <property type="entry name" value="BLR7738 PROTEIN"/>
    <property type="match status" value="1"/>
</dbReference>
<dbReference type="InterPro" id="IPR051395">
    <property type="entry name" value="Cytochrome_c_Peroxidase/MauG"/>
</dbReference>
<proteinExistence type="predicted"/>
<name>A0ABS4DUL5_9HYPH</name>
<accession>A0ABS4DUL5</accession>
<dbReference type="RefSeq" id="WP_342454363.1">
    <property type="nucleotide sequence ID" value="NZ_JAGGJU010000002.1"/>
</dbReference>
<organism evidence="6 7">
    <name type="scientific">Rhizobium halophytocola</name>
    <dbReference type="NCBI Taxonomy" id="735519"/>
    <lineage>
        <taxon>Bacteria</taxon>
        <taxon>Pseudomonadati</taxon>
        <taxon>Pseudomonadota</taxon>
        <taxon>Alphaproteobacteria</taxon>
        <taxon>Hyphomicrobiales</taxon>
        <taxon>Rhizobiaceae</taxon>
        <taxon>Rhizobium/Agrobacterium group</taxon>
        <taxon>Rhizobium</taxon>
    </lineage>
</organism>
<dbReference type="InterPro" id="IPR036909">
    <property type="entry name" value="Cyt_c-like_dom_sf"/>
</dbReference>
<keyword evidence="7" id="KW-1185">Reference proteome</keyword>